<keyword evidence="4 12" id="KW-0732">Signal</keyword>
<dbReference type="Proteomes" id="UP000091857">
    <property type="component" value="Chromosome 11"/>
</dbReference>
<dbReference type="PROSITE" id="PS51257">
    <property type="entry name" value="PROKAR_LIPOPROTEIN"/>
    <property type="match status" value="1"/>
</dbReference>
<dbReference type="EMBL" id="CM004397">
    <property type="protein sequence ID" value="OAY36624.1"/>
    <property type="molecule type" value="Genomic_DNA"/>
</dbReference>
<dbReference type="InterPro" id="IPR008972">
    <property type="entry name" value="Cupredoxin"/>
</dbReference>
<gene>
    <name evidence="14" type="ORF">MANES_11G035300v8</name>
</gene>
<dbReference type="Gene3D" id="2.60.40.420">
    <property type="entry name" value="Cupredoxins - blue copper proteins"/>
    <property type="match status" value="1"/>
</dbReference>
<dbReference type="Gramene" id="Manes.11G035300.1.v8.1">
    <property type="protein sequence ID" value="Manes.11G035300.1.v8.1.CDS"/>
    <property type="gene ID" value="Manes.11G035300.v8.1"/>
</dbReference>
<evidence type="ECO:0000256" key="7">
    <source>
        <dbReference type="ARBA" id="ARBA00023180"/>
    </source>
</evidence>
<evidence type="ECO:0000256" key="6">
    <source>
        <dbReference type="ARBA" id="ARBA00023157"/>
    </source>
</evidence>
<dbReference type="GO" id="GO:0009055">
    <property type="term" value="F:electron transfer activity"/>
    <property type="evidence" value="ECO:0007669"/>
    <property type="project" value="InterPro"/>
</dbReference>
<evidence type="ECO:0000256" key="10">
    <source>
        <dbReference type="SAM" id="MobiDB-lite"/>
    </source>
</evidence>
<keyword evidence="5 11" id="KW-0472">Membrane</keyword>
<dbReference type="PROSITE" id="PS51485">
    <property type="entry name" value="PHYTOCYANIN"/>
    <property type="match status" value="1"/>
</dbReference>
<evidence type="ECO:0000256" key="3">
    <source>
        <dbReference type="ARBA" id="ARBA00022622"/>
    </source>
</evidence>
<name>A0A2C9UY73_MANES</name>
<sequence>MKKTKMMASAVHLFSSCFPVFLACMNGLADAARVFKVGDELGWQEPGGNNTAVYTQWAERNRFQVGDSLSFVYKNDSVIQVDKWGYYHCNDSNPIVAFNNGRSIFNLDRPGPFYFISGDPGHCRNGQHLIVEVMGLHHQRSHSPPSIANPPESYSAPSPQPSSGAVVSVRLVSLLVVLLATLVALLLSPKTILC</sequence>
<evidence type="ECO:0000259" key="13">
    <source>
        <dbReference type="PROSITE" id="PS51485"/>
    </source>
</evidence>
<accession>A0A2C9UY73</accession>
<keyword evidence="15" id="KW-1185">Reference proteome</keyword>
<reference evidence="15" key="1">
    <citation type="journal article" date="2016" name="Nat. Biotechnol.">
        <title>Sequencing wild and cultivated cassava and related species reveals extensive interspecific hybridization and genetic diversity.</title>
        <authorList>
            <person name="Bredeson J.V."/>
            <person name="Lyons J.B."/>
            <person name="Prochnik S.E."/>
            <person name="Wu G.A."/>
            <person name="Ha C.M."/>
            <person name="Edsinger-Gonzales E."/>
            <person name="Grimwood J."/>
            <person name="Schmutz J."/>
            <person name="Rabbi I.Y."/>
            <person name="Egesi C."/>
            <person name="Nauluvula P."/>
            <person name="Lebot V."/>
            <person name="Ndunguru J."/>
            <person name="Mkamilo G."/>
            <person name="Bart R.S."/>
            <person name="Setter T.L."/>
            <person name="Gleadow R.M."/>
            <person name="Kulakow P."/>
            <person name="Ferguson M.E."/>
            <person name="Rounsley S."/>
            <person name="Rokhsar D.S."/>
        </authorList>
    </citation>
    <scope>NUCLEOTIDE SEQUENCE [LARGE SCALE GENOMIC DNA]</scope>
    <source>
        <strain evidence="15">cv. AM560-2</strain>
    </source>
</reference>
<protein>
    <recommendedName>
        <fullName evidence="13">Phytocyanin domain-containing protein</fullName>
    </recommendedName>
</protein>
<evidence type="ECO:0000256" key="2">
    <source>
        <dbReference type="ARBA" id="ARBA00022475"/>
    </source>
</evidence>
<proteinExistence type="inferred from homology"/>
<dbReference type="GO" id="GO:0098552">
    <property type="term" value="C:side of membrane"/>
    <property type="evidence" value="ECO:0007669"/>
    <property type="project" value="UniProtKB-KW"/>
</dbReference>
<evidence type="ECO:0000313" key="15">
    <source>
        <dbReference type="Proteomes" id="UP000091857"/>
    </source>
</evidence>
<dbReference type="PANTHER" id="PTHR33021:SF234">
    <property type="entry name" value="EARLY NODULIN-LIKE PROTEIN 7"/>
    <property type="match status" value="1"/>
</dbReference>
<keyword evidence="7" id="KW-0325">Glycoprotein</keyword>
<evidence type="ECO:0000256" key="11">
    <source>
        <dbReference type="SAM" id="Phobius"/>
    </source>
</evidence>
<dbReference type="GO" id="GO:0005886">
    <property type="term" value="C:plasma membrane"/>
    <property type="evidence" value="ECO:0000318"/>
    <property type="project" value="GO_Central"/>
</dbReference>
<dbReference type="InterPro" id="IPR041846">
    <property type="entry name" value="ENL_dom"/>
</dbReference>
<dbReference type="InterPro" id="IPR003245">
    <property type="entry name" value="Phytocyanin_dom"/>
</dbReference>
<dbReference type="SUPFAM" id="SSF49503">
    <property type="entry name" value="Cupredoxins"/>
    <property type="match status" value="1"/>
</dbReference>
<evidence type="ECO:0000256" key="8">
    <source>
        <dbReference type="ARBA" id="ARBA00023288"/>
    </source>
</evidence>
<keyword evidence="11" id="KW-0812">Transmembrane</keyword>
<feature type="transmembrane region" description="Helical" evidence="11">
    <location>
        <begin position="167"/>
        <end position="187"/>
    </location>
</feature>
<feature type="chain" id="PRO_5012383856" description="Phytocyanin domain-containing protein" evidence="12">
    <location>
        <begin position="32"/>
        <end position="194"/>
    </location>
</feature>
<evidence type="ECO:0000256" key="5">
    <source>
        <dbReference type="ARBA" id="ARBA00023136"/>
    </source>
</evidence>
<evidence type="ECO:0000256" key="4">
    <source>
        <dbReference type="ARBA" id="ARBA00022729"/>
    </source>
</evidence>
<dbReference type="Pfam" id="PF02298">
    <property type="entry name" value="Cu_bind_like"/>
    <property type="match status" value="1"/>
</dbReference>
<dbReference type="CDD" id="cd11019">
    <property type="entry name" value="OsENODL1_like"/>
    <property type="match status" value="1"/>
</dbReference>
<keyword evidence="8" id="KW-0449">Lipoprotein</keyword>
<feature type="domain" description="Phytocyanin" evidence="13">
    <location>
        <begin position="33"/>
        <end position="135"/>
    </location>
</feature>
<keyword evidence="3" id="KW-0336">GPI-anchor</keyword>
<dbReference type="OrthoDB" id="1933543at2759"/>
<dbReference type="PANTHER" id="PTHR33021">
    <property type="entry name" value="BLUE COPPER PROTEIN"/>
    <property type="match status" value="1"/>
</dbReference>
<evidence type="ECO:0000313" key="14">
    <source>
        <dbReference type="EMBL" id="OAY36624.1"/>
    </source>
</evidence>
<dbReference type="STRING" id="3983.A0A2C9UY73"/>
<organism evidence="14 15">
    <name type="scientific">Manihot esculenta</name>
    <name type="common">Cassava</name>
    <name type="synonym">Jatropha manihot</name>
    <dbReference type="NCBI Taxonomy" id="3983"/>
    <lineage>
        <taxon>Eukaryota</taxon>
        <taxon>Viridiplantae</taxon>
        <taxon>Streptophyta</taxon>
        <taxon>Embryophyta</taxon>
        <taxon>Tracheophyta</taxon>
        <taxon>Spermatophyta</taxon>
        <taxon>Magnoliopsida</taxon>
        <taxon>eudicotyledons</taxon>
        <taxon>Gunneridae</taxon>
        <taxon>Pentapetalae</taxon>
        <taxon>rosids</taxon>
        <taxon>fabids</taxon>
        <taxon>Malpighiales</taxon>
        <taxon>Euphorbiaceae</taxon>
        <taxon>Crotonoideae</taxon>
        <taxon>Manihoteae</taxon>
        <taxon>Manihot</taxon>
    </lineage>
</organism>
<comment type="subcellular location">
    <subcellularLocation>
        <location evidence="1">Cell membrane</location>
        <topology evidence="1">Lipid-anchor</topology>
        <topology evidence="1">GPI-anchor</topology>
    </subcellularLocation>
</comment>
<evidence type="ECO:0000256" key="1">
    <source>
        <dbReference type="ARBA" id="ARBA00004609"/>
    </source>
</evidence>
<keyword evidence="2" id="KW-1003">Cell membrane</keyword>
<dbReference type="FunFam" id="2.60.40.420:FF:000010">
    <property type="entry name" value="Early nodulin-like protein 1"/>
    <property type="match status" value="1"/>
</dbReference>
<keyword evidence="6" id="KW-1015">Disulfide bond</keyword>
<comment type="similarity">
    <text evidence="9">Belongs to the early nodulin-like (ENODL) family.</text>
</comment>
<evidence type="ECO:0000256" key="9">
    <source>
        <dbReference type="ARBA" id="ARBA00035011"/>
    </source>
</evidence>
<feature type="region of interest" description="Disordered" evidence="10">
    <location>
        <begin position="140"/>
        <end position="159"/>
    </location>
</feature>
<evidence type="ECO:0000256" key="12">
    <source>
        <dbReference type="SAM" id="SignalP"/>
    </source>
</evidence>
<comment type="caution">
    <text evidence="14">The sequence shown here is derived from an EMBL/GenBank/DDBJ whole genome shotgun (WGS) entry which is preliminary data.</text>
</comment>
<keyword evidence="11" id="KW-1133">Transmembrane helix</keyword>
<dbReference type="InterPro" id="IPR039391">
    <property type="entry name" value="Phytocyanin-like"/>
</dbReference>
<feature type="signal peptide" evidence="12">
    <location>
        <begin position="1"/>
        <end position="31"/>
    </location>
</feature>
<dbReference type="AlphaFoldDB" id="A0A2C9UY73"/>